<reference evidence="9 10" key="1">
    <citation type="journal article" date="2024" name="Commun. Biol.">
        <title>Comparative genomic analysis of thermophilic fungi reveals convergent evolutionary adaptations and gene losses.</title>
        <authorList>
            <person name="Steindorff A.S."/>
            <person name="Aguilar-Pontes M.V."/>
            <person name="Robinson A.J."/>
            <person name="Andreopoulos B."/>
            <person name="LaButti K."/>
            <person name="Kuo A."/>
            <person name="Mondo S."/>
            <person name="Riley R."/>
            <person name="Otillar R."/>
            <person name="Haridas S."/>
            <person name="Lipzen A."/>
            <person name="Grimwood J."/>
            <person name="Schmutz J."/>
            <person name="Clum A."/>
            <person name="Reid I.D."/>
            <person name="Moisan M.C."/>
            <person name="Butler G."/>
            <person name="Nguyen T.T.M."/>
            <person name="Dewar K."/>
            <person name="Conant G."/>
            <person name="Drula E."/>
            <person name="Henrissat B."/>
            <person name="Hansel C."/>
            <person name="Singer S."/>
            <person name="Hutchinson M.I."/>
            <person name="de Vries R.P."/>
            <person name="Natvig D.O."/>
            <person name="Powell A.J."/>
            <person name="Tsang A."/>
            <person name="Grigoriev I.V."/>
        </authorList>
    </citation>
    <scope>NUCLEOTIDE SEQUENCE [LARGE SCALE GENOMIC DNA]</scope>
    <source>
        <strain evidence="9 10">CBS 620.91</strain>
    </source>
</reference>
<evidence type="ECO:0000256" key="7">
    <source>
        <dbReference type="SAM" id="Phobius"/>
    </source>
</evidence>
<gene>
    <name evidence="9" type="ORF">VTJ49DRAFT_7030</name>
</gene>
<dbReference type="Pfam" id="PF20684">
    <property type="entry name" value="Fung_rhodopsin"/>
    <property type="match status" value="1"/>
</dbReference>
<dbReference type="InterPro" id="IPR049326">
    <property type="entry name" value="Rhodopsin_dom_fungi"/>
</dbReference>
<feature type="transmembrane region" description="Helical" evidence="7">
    <location>
        <begin position="99"/>
        <end position="120"/>
    </location>
</feature>
<proteinExistence type="inferred from homology"/>
<evidence type="ECO:0000256" key="4">
    <source>
        <dbReference type="ARBA" id="ARBA00023136"/>
    </source>
</evidence>
<organism evidence="9 10">
    <name type="scientific">Humicola insolens</name>
    <name type="common">Soft-rot fungus</name>
    <dbReference type="NCBI Taxonomy" id="85995"/>
    <lineage>
        <taxon>Eukaryota</taxon>
        <taxon>Fungi</taxon>
        <taxon>Dikarya</taxon>
        <taxon>Ascomycota</taxon>
        <taxon>Pezizomycotina</taxon>
        <taxon>Sordariomycetes</taxon>
        <taxon>Sordariomycetidae</taxon>
        <taxon>Sordariales</taxon>
        <taxon>Chaetomiaceae</taxon>
        <taxon>Mycothermus</taxon>
    </lineage>
</organism>
<feature type="transmembrane region" description="Helical" evidence="7">
    <location>
        <begin position="186"/>
        <end position="206"/>
    </location>
</feature>
<feature type="compositionally biased region" description="Basic and acidic residues" evidence="6">
    <location>
        <begin position="303"/>
        <end position="320"/>
    </location>
</feature>
<accession>A0ABR3VI35</accession>
<sequence length="384" mass="42008">MSAPAMPPPPSNPAENDGPRILGATLAVTTIAVLSSIARIYVRTSMIRNFGLDDFFMTFATLLVIVEQGIVIGSVHHGAGRHMGDIEPSDIMMGMKLNFISQILYLFGICFVKLAVGAMLLRIASVGFYKRLIIGVMIFMSVYTVGCFFTLVFQCTDIRAMWDPVVQAQATCWTPQTLQALSYTNVAFNIFTDLLFAVFIPVPMLWKLNVNTRTRISIMVTLGLGIFACAAAFIKMGYLFNYGINGDWLWDSRDLTIWAVTEVCVAMVGANLPSLRPLFKGVLGSTLGYGTATGKKSTTGYQRQHDATSRHNKSHLDETSSERAFNPACAYEMNCQSKQTKMSTVVFSDRTGLSSDDTVNASRGPATAQNGITMTTTTNIDYSS</sequence>
<evidence type="ECO:0000259" key="8">
    <source>
        <dbReference type="Pfam" id="PF20684"/>
    </source>
</evidence>
<feature type="transmembrane region" description="Helical" evidence="7">
    <location>
        <begin position="132"/>
        <end position="153"/>
    </location>
</feature>
<feature type="transmembrane region" description="Helical" evidence="7">
    <location>
        <begin position="255"/>
        <end position="272"/>
    </location>
</feature>
<feature type="transmembrane region" description="Helical" evidence="7">
    <location>
        <begin position="54"/>
        <end position="79"/>
    </location>
</feature>
<dbReference type="InterPro" id="IPR052337">
    <property type="entry name" value="SAT4-like"/>
</dbReference>
<feature type="region of interest" description="Disordered" evidence="6">
    <location>
        <begin position="295"/>
        <end position="320"/>
    </location>
</feature>
<evidence type="ECO:0000256" key="3">
    <source>
        <dbReference type="ARBA" id="ARBA00022989"/>
    </source>
</evidence>
<evidence type="ECO:0000313" key="9">
    <source>
        <dbReference type="EMBL" id="KAL1841475.1"/>
    </source>
</evidence>
<comment type="subcellular location">
    <subcellularLocation>
        <location evidence="1">Membrane</location>
        <topology evidence="1">Multi-pass membrane protein</topology>
    </subcellularLocation>
</comment>
<dbReference type="Proteomes" id="UP001583172">
    <property type="component" value="Unassembled WGS sequence"/>
</dbReference>
<dbReference type="PANTHER" id="PTHR33048:SF167">
    <property type="entry name" value="INTEGRAL MEMBRANE PROTEIN"/>
    <property type="match status" value="1"/>
</dbReference>
<comment type="similarity">
    <text evidence="5">Belongs to the SAT4 family.</text>
</comment>
<evidence type="ECO:0000256" key="2">
    <source>
        <dbReference type="ARBA" id="ARBA00022692"/>
    </source>
</evidence>
<evidence type="ECO:0000256" key="6">
    <source>
        <dbReference type="SAM" id="MobiDB-lite"/>
    </source>
</evidence>
<dbReference type="PANTHER" id="PTHR33048">
    <property type="entry name" value="PTH11-LIKE INTEGRAL MEMBRANE PROTEIN (AFU_ORTHOLOGUE AFUA_5G11245)"/>
    <property type="match status" value="1"/>
</dbReference>
<keyword evidence="3 7" id="KW-1133">Transmembrane helix</keyword>
<feature type="domain" description="Rhodopsin" evidence="8">
    <location>
        <begin position="38"/>
        <end position="280"/>
    </location>
</feature>
<keyword evidence="10" id="KW-1185">Reference proteome</keyword>
<protein>
    <recommendedName>
        <fullName evidence="8">Rhodopsin domain-containing protein</fullName>
    </recommendedName>
</protein>
<name>A0ABR3VI35_HUMIN</name>
<keyword evidence="2 7" id="KW-0812">Transmembrane</keyword>
<evidence type="ECO:0000256" key="1">
    <source>
        <dbReference type="ARBA" id="ARBA00004141"/>
    </source>
</evidence>
<feature type="transmembrane region" description="Helical" evidence="7">
    <location>
        <begin position="218"/>
        <end position="240"/>
    </location>
</feature>
<keyword evidence="4 7" id="KW-0472">Membrane</keyword>
<evidence type="ECO:0000313" key="10">
    <source>
        <dbReference type="Proteomes" id="UP001583172"/>
    </source>
</evidence>
<dbReference type="EMBL" id="JAZGSY010000074">
    <property type="protein sequence ID" value="KAL1841475.1"/>
    <property type="molecule type" value="Genomic_DNA"/>
</dbReference>
<feature type="transmembrane region" description="Helical" evidence="7">
    <location>
        <begin position="20"/>
        <end position="42"/>
    </location>
</feature>
<comment type="caution">
    <text evidence="9">The sequence shown here is derived from an EMBL/GenBank/DDBJ whole genome shotgun (WGS) entry which is preliminary data.</text>
</comment>
<evidence type="ECO:0000256" key="5">
    <source>
        <dbReference type="ARBA" id="ARBA00038359"/>
    </source>
</evidence>